<keyword evidence="1" id="KW-0812">Transmembrane</keyword>
<dbReference type="RefSeq" id="WP_326320755.1">
    <property type="nucleotide sequence ID" value="NZ_JAYLAA010000037.1"/>
</dbReference>
<keyword evidence="1" id="KW-1133">Transmembrane helix</keyword>
<feature type="transmembrane region" description="Helical" evidence="1">
    <location>
        <begin position="6"/>
        <end position="25"/>
    </location>
</feature>
<dbReference type="Proteomes" id="UP001348397">
    <property type="component" value="Unassembled WGS sequence"/>
</dbReference>
<keyword evidence="1" id="KW-0472">Membrane</keyword>
<evidence type="ECO:0000313" key="2">
    <source>
        <dbReference type="EMBL" id="MEC3875954.1"/>
    </source>
</evidence>
<organism evidence="2 3">
    <name type="scientific">Chryseobacterium salviniae</name>
    <dbReference type="NCBI Taxonomy" id="3101750"/>
    <lineage>
        <taxon>Bacteria</taxon>
        <taxon>Pseudomonadati</taxon>
        <taxon>Bacteroidota</taxon>
        <taxon>Flavobacteriia</taxon>
        <taxon>Flavobacteriales</taxon>
        <taxon>Weeksellaceae</taxon>
        <taxon>Chryseobacterium group</taxon>
        <taxon>Chryseobacterium</taxon>
    </lineage>
</organism>
<protein>
    <submittedName>
        <fullName evidence="2">Uncharacterized protein</fullName>
    </submittedName>
</protein>
<evidence type="ECO:0000256" key="1">
    <source>
        <dbReference type="SAM" id="Phobius"/>
    </source>
</evidence>
<name>A0ABU6HTB9_9FLAO</name>
<proteinExistence type="predicted"/>
<accession>A0ABU6HTB9</accession>
<evidence type="ECO:0000313" key="3">
    <source>
        <dbReference type="Proteomes" id="UP001348397"/>
    </source>
</evidence>
<reference evidence="2 3" key="1">
    <citation type="submission" date="2024-01" db="EMBL/GenBank/DDBJ databases">
        <title>Chryseobacterium sp. T9W2-O.</title>
        <authorList>
            <person name="Maltman C."/>
        </authorList>
    </citation>
    <scope>NUCLEOTIDE SEQUENCE [LARGE SCALE GENOMIC DNA]</scope>
    <source>
        <strain evidence="2 3">T9W2-O</strain>
    </source>
</reference>
<dbReference type="EMBL" id="JAYLAA010000037">
    <property type="protein sequence ID" value="MEC3875954.1"/>
    <property type="molecule type" value="Genomic_DNA"/>
</dbReference>
<gene>
    <name evidence="2" type="ORF">SOP96_09545</name>
</gene>
<comment type="caution">
    <text evidence="2">The sequence shown here is derived from an EMBL/GenBank/DDBJ whole genome shotgun (WGS) entry which is preliminary data.</text>
</comment>
<keyword evidence="3" id="KW-1185">Reference proteome</keyword>
<sequence>MNLLYGIFFFASGFFVHLIVNYKYYIQELERHQNTTDRWMHIQLGNIIIAVGKQTKIETLKNELRVIYRSFKKLNNPYSLRDGSVTDKKSLEAIQEIIIKMIDLLNDYYGNFKMYEKKNNLFSFILFFFCFWTES</sequence>